<dbReference type="Pfam" id="PF08743">
    <property type="entry name" value="Nse4_C"/>
    <property type="match status" value="1"/>
</dbReference>
<evidence type="ECO:0000256" key="5">
    <source>
        <dbReference type="ARBA" id="ARBA00023204"/>
    </source>
</evidence>
<dbReference type="OrthoDB" id="361242at2759"/>
<dbReference type="InterPro" id="IPR028020">
    <property type="entry name" value="ASX_DEUBAD_dom"/>
</dbReference>
<feature type="region of interest" description="Disordered" evidence="8">
    <location>
        <begin position="469"/>
        <end position="493"/>
    </location>
</feature>
<comment type="subunit">
    <text evidence="7">Component of the SMC5-SMC6 complex.</text>
</comment>
<dbReference type="EMBL" id="HE796885">
    <property type="protein sequence ID" value="CCL98449.1"/>
    <property type="molecule type" value="Genomic_DNA"/>
</dbReference>
<keyword evidence="6 7" id="KW-0539">Nucleus</keyword>
<evidence type="ECO:0000256" key="4">
    <source>
        <dbReference type="ARBA" id="ARBA00023172"/>
    </source>
</evidence>
<gene>
    <name evidence="12" type="ORF">FIBRA_00447</name>
</gene>
<keyword evidence="13" id="KW-1185">Reference proteome</keyword>
<organism evidence="12 13">
    <name type="scientific">Fibroporia radiculosa</name>
    <dbReference type="NCBI Taxonomy" id="599839"/>
    <lineage>
        <taxon>Eukaryota</taxon>
        <taxon>Fungi</taxon>
        <taxon>Dikarya</taxon>
        <taxon>Basidiomycota</taxon>
        <taxon>Agaricomycotina</taxon>
        <taxon>Agaricomycetes</taxon>
        <taxon>Polyporales</taxon>
        <taxon>Fibroporiaceae</taxon>
        <taxon>Fibroporia</taxon>
    </lineage>
</organism>
<comment type="subcellular location">
    <subcellularLocation>
        <location evidence="1 7">Nucleus</location>
    </subcellularLocation>
</comment>
<evidence type="ECO:0000256" key="1">
    <source>
        <dbReference type="ARBA" id="ARBA00004123"/>
    </source>
</evidence>
<feature type="region of interest" description="Disordered" evidence="8">
    <location>
        <begin position="1"/>
        <end position="44"/>
    </location>
</feature>
<dbReference type="GO" id="GO:0030915">
    <property type="term" value="C:Smc5-Smc6 complex"/>
    <property type="evidence" value="ECO:0007669"/>
    <property type="project" value="UniProtKB-UniRule"/>
</dbReference>
<evidence type="ECO:0000259" key="11">
    <source>
        <dbReference type="Pfam" id="PF15412"/>
    </source>
</evidence>
<keyword evidence="3 7" id="KW-0227">DNA damage</keyword>
<dbReference type="InterPro" id="IPR027786">
    <property type="entry name" value="Nse4/EID"/>
</dbReference>
<dbReference type="PANTHER" id="PTHR16140:SF0">
    <property type="entry name" value="NON-STRUCTURAL MAINTENANCE OF CHROMOSOMES ELEMENT 4"/>
    <property type="match status" value="1"/>
</dbReference>
<reference evidence="12 13" key="1">
    <citation type="journal article" date="2012" name="Appl. Environ. Microbiol.">
        <title>Short-read sequencing for genomic analysis of the brown rot fungus Fibroporia radiculosa.</title>
        <authorList>
            <person name="Tang J.D."/>
            <person name="Perkins A.D."/>
            <person name="Sonstegard T.S."/>
            <person name="Schroeder S.G."/>
            <person name="Burgess S.C."/>
            <person name="Diehl S.V."/>
        </authorList>
    </citation>
    <scope>NUCLEOTIDE SEQUENCE [LARGE SCALE GENOMIC DNA]</scope>
    <source>
        <strain evidence="12 13">TFFH 294</strain>
    </source>
</reference>
<dbReference type="GeneID" id="24093360"/>
<dbReference type="RefSeq" id="XP_012177732.1">
    <property type="nucleotide sequence ID" value="XM_012322342.1"/>
</dbReference>
<dbReference type="InterPro" id="IPR014854">
    <property type="entry name" value="Nse4_C"/>
</dbReference>
<protein>
    <recommendedName>
        <fullName evidence="7">Non-structural maintenance of chromosomes element 4</fullName>
    </recommendedName>
</protein>
<feature type="domain" description="Nse4/EID protein Nse3/MAGE-binding" evidence="11">
    <location>
        <begin position="368"/>
        <end position="416"/>
    </location>
</feature>
<accession>J4H004</accession>
<feature type="compositionally biased region" description="Basic and acidic residues" evidence="8">
    <location>
        <begin position="469"/>
        <end position="481"/>
    </location>
</feature>
<dbReference type="InParanoid" id="J4H004"/>
<evidence type="ECO:0000259" key="9">
    <source>
        <dbReference type="Pfam" id="PF08743"/>
    </source>
</evidence>
<comment type="function">
    <text evidence="7">Component of the SMC5-SMC6 complex, that promotes sister chromatid alignment after DNA damage and facilitates double-stranded DNA breaks (DSBs) repair via homologous recombination between sister chromatids.</text>
</comment>
<name>J4H004_9APHY</name>
<keyword evidence="4 7" id="KW-0233">DNA recombination</keyword>
<dbReference type="AlphaFoldDB" id="J4H004"/>
<dbReference type="HOGENOM" id="CLU_443453_0_0_1"/>
<evidence type="ECO:0000313" key="13">
    <source>
        <dbReference type="Proteomes" id="UP000006352"/>
    </source>
</evidence>
<keyword evidence="5 7" id="KW-0234">DNA repair</keyword>
<proteinExistence type="inferred from homology"/>
<dbReference type="GO" id="GO:0006310">
    <property type="term" value="P:DNA recombination"/>
    <property type="evidence" value="ECO:0007669"/>
    <property type="project" value="UniProtKB-UniRule"/>
</dbReference>
<dbReference type="GO" id="GO:0006281">
    <property type="term" value="P:DNA repair"/>
    <property type="evidence" value="ECO:0007669"/>
    <property type="project" value="UniProtKB-UniRule"/>
</dbReference>
<sequence length="616" mass="69386">MADTQDGRPRRSTRTPAQAPRTVAVSVTGTPARSNAKRKTPQDAEEMLGHKLDLLTSSRSKLTKLDISKVLNYENFLNLSSESQEMLVSLLPSTAFSTFRPSISPSHVDYHAIHDDRSLHHLSDTSTTTDIQSVAELSCLPSTSTQHQRLRSAALDPTTFTSPFFLSAAHTFQDHLYSGWLGKKARDDIRRYEMGVDEGNMHAEWKDEVWEREHPVADGCMPTPDLTSLVKCGFLKVGDILSYRRIFPHLQLVVEKDVLKGASSRVTRVATVTSKVCATTATRPSPSLLTFSFAIRATSRRAPNYAYDPDQDPEEKRNVRRGYRALRKETENSKGNVNELSTDQLVERVHNADKLFEMVKGPSEATLDSDILVQLTQATTAKARAMKSGSGAFDVDDFITRLITFMGGRKNHLPDDYDSDAGEDYADGPLDWARVGRRALVYSHRAPAIDFMLGPLSIEQKKRTIAKRAKLEKDKRDEKKPQQITEDDITRSENETTKNVATLENILLQQDGAINLFRFIVNPNDFGQSVENLFYLSFLIRDGKCALETDEKGEPVIYICAQPSEDDYADGLKKRQMVMEFDMATWRRAIEVFDIRDAVIPQRPKSETRIGQKWYG</sequence>
<feature type="domain" description="ASX DEUBAD" evidence="10">
    <location>
        <begin position="53"/>
        <end position="215"/>
    </location>
</feature>
<dbReference type="STRING" id="599839.J4H004"/>
<dbReference type="PANTHER" id="PTHR16140">
    <property type="entry name" value="NON-STRUCTURAL MAINTENANCE OF CHROMOSOMES ELEMENT 4"/>
    <property type="match status" value="1"/>
</dbReference>
<evidence type="ECO:0000256" key="8">
    <source>
        <dbReference type="SAM" id="MobiDB-lite"/>
    </source>
</evidence>
<dbReference type="Proteomes" id="UP000006352">
    <property type="component" value="Unassembled WGS sequence"/>
</dbReference>
<dbReference type="InterPro" id="IPR029225">
    <property type="entry name" value="Nse4_Nse3-bd"/>
</dbReference>
<evidence type="ECO:0000313" key="12">
    <source>
        <dbReference type="EMBL" id="CCL98449.1"/>
    </source>
</evidence>
<evidence type="ECO:0000259" key="10">
    <source>
        <dbReference type="Pfam" id="PF13919"/>
    </source>
</evidence>
<feature type="domain" description="Non-structural maintenance of chromosome element 4 C-terminal" evidence="9">
    <location>
        <begin position="514"/>
        <end position="600"/>
    </location>
</feature>
<evidence type="ECO:0000256" key="3">
    <source>
        <dbReference type="ARBA" id="ARBA00022763"/>
    </source>
</evidence>
<comment type="similarity">
    <text evidence="2 7">Belongs to the NSE4 family.</text>
</comment>
<dbReference type="GO" id="GO:0005634">
    <property type="term" value="C:nucleus"/>
    <property type="evidence" value="ECO:0007669"/>
    <property type="project" value="UniProtKB-SubCell"/>
</dbReference>
<evidence type="ECO:0000256" key="2">
    <source>
        <dbReference type="ARBA" id="ARBA00008997"/>
    </source>
</evidence>
<dbReference type="Pfam" id="PF13919">
    <property type="entry name" value="ASXH"/>
    <property type="match status" value="1"/>
</dbReference>
<evidence type="ECO:0000256" key="7">
    <source>
        <dbReference type="RuleBase" id="RU365071"/>
    </source>
</evidence>
<evidence type="ECO:0000256" key="6">
    <source>
        <dbReference type="ARBA" id="ARBA00023242"/>
    </source>
</evidence>
<dbReference type="Pfam" id="PF15412">
    <property type="entry name" value="Nse4-Nse3_bdg"/>
    <property type="match status" value="1"/>
</dbReference>